<dbReference type="Pfam" id="PF14794">
    <property type="entry name" value="DUF4479"/>
    <property type="match status" value="1"/>
</dbReference>
<evidence type="ECO:0000256" key="3">
    <source>
        <dbReference type="PROSITE-ProRule" id="PRU00209"/>
    </source>
</evidence>
<reference evidence="5 6" key="1">
    <citation type="journal article" date="2015" name="Genome Announc.">
        <title>Expanding the biotechnology potential of lactobacilli through comparative genomics of 213 strains and associated genera.</title>
        <authorList>
            <person name="Sun Z."/>
            <person name="Harris H.M."/>
            <person name="McCann A."/>
            <person name="Guo C."/>
            <person name="Argimon S."/>
            <person name="Zhang W."/>
            <person name="Yang X."/>
            <person name="Jeffery I.B."/>
            <person name="Cooney J.C."/>
            <person name="Kagawa T.F."/>
            <person name="Liu W."/>
            <person name="Song Y."/>
            <person name="Salvetti E."/>
            <person name="Wrobel A."/>
            <person name="Rasinkangas P."/>
            <person name="Parkhill J."/>
            <person name="Rea M.C."/>
            <person name="O'Sullivan O."/>
            <person name="Ritari J."/>
            <person name="Douillard F.P."/>
            <person name="Paul Ross R."/>
            <person name="Yang R."/>
            <person name="Briner A.E."/>
            <person name="Felis G.E."/>
            <person name="de Vos W.M."/>
            <person name="Barrangou R."/>
            <person name="Klaenhammer T.R."/>
            <person name="Caufield P.W."/>
            <person name="Cui Y."/>
            <person name="Zhang H."/>
            <person name="O'Toole P.W."/>
        </authorList>
    </citation>
    <scope>NUCLEOTIDE SEQUENCE [LARGE SCALE GENOMIC DNA]</scope>
    <source>
        <strain evidence="5 6">DSM 20452</strain>
    </source>
</reference>
<dbReference type="RefSeq" id="WP_056959183.1">
    <property type="nucleotide sequence ID" value="NZ_AYYN01000099.1"/>
</dbReference>
<dbReference type="PROSITE" id="PS50886">
    <property type="entry name" value="TRBD"/>
    <property type="match status" value="1"/>
</dbReference>
<dbReference type="NCBIfam" id="NF045760">
    <property type="entry name" value="YtpR"/>
    <property type="match status" value="1"/>
</dbReference>
<dbReference type="InterPro" id="IPR027855">
    <property type="entry name" value="DUF4479"/>
</dbReference>
<dbReference type="Proteomes" id="UP000051612">
    <property type="component" value="Unassembled WGS sequence"/>
</dbReference>
<keyword evidence="2 3" id="KW-0694">RNA-binding</keyword>
<dbReference type="SUPFAM" id="SSF50249">
    <property type="entry name" value="Nucleic acid-binding proteins"/>
    <property type="match status" value="1"/>
</dbReference>
<dbReference type="PATRIC" id="fig|1423772.3.peg.464"/>
<dbReference type="CDD" id="cd02796">
    <property type="entry name" value="tRNA_bind_bactPheRS"/>
    <property type="match status" value="1"/>
</dbReference>
<evidence type="ECO:0000256" key="1">
    <source>
        <dbReference type="ARBA" id="ARBA00022555"/>
    </source>
</evidence>
<dbReference type="AlphaFoldDB" id="A0A0R2B4K9"/>
<dbReference type="Gene3D" id="3.30.1940.10">
    <property type="entry name" value="YtpR-like"/>
    <property type="match status" value="1"/>
</dbReference>
<evidence type="ECO:0000313" key="5">
    <source>
        <dbReference type="EMBL" id="KRM74296.1"/>
    </source>
</evidence>
<sequence>MLIASYNPTQMGDVLLTMVRPEAAAQATEQKGRIVRIFNAENNETLGFNFFDVSEILVDLAGKGQVFLDQAQVEALNQALQTAGFEPELVFDDEPKFVVGYVAELTEHPDSDHLHIAKIEVDNDQTLQIVCGAPNIEAGQNVVVAKVGAMMPNGAMIWPGKLRGVDSYGMVCAARELELPNAPKKRGILVLDPAEFAAKTAFDFEKGAKLFTA</sequence>
<evidence type="ECO:0000313" key="6">
    <source>
        <dbReference type="Proteomes" id="UP000051612"/>
    </source>
</evidence>
<dbReference type="GO" id="GO:0000049">
    <property type="term" value="F:tRNA binding"/>
    <property type="evidence" value="ECO:0007669"/>
    <property type="project" value="UniProtKB-UniRule"/>
</dbReference>
<keyword evidence="1 3" id="KW-0820">tRNA-binding</keyword>
<dbReference type="InterPro" id="IPR012340">
    <property type="entry name" value="NA-bd_OB-fold"/>
</dbReference>
<proteinExistence type="predicted"/>
<comment type="caution">
    <text evidence="5">The sequence shown here is derived from an EMBL/GenBank/DDBJ whole genome shotgun (WGS) entry which is preliminary data.</text>
</comment>
<dbReference type="Gene3D" id="2.40.50.140">
    <property type="entry name" value="Nucleic acid-binding proteins"/>
    <property type="match status" value="1"/>
</dbReference>
<dbReference type="EMBL" id="AYYN01000099">
    <property type="protein sequence ID" value="KRM74296.1"/>
    <property type="molecule type" value="Genomic_DNA"/>
</dbReference>
<dbReference type="InterPro" id="IPR002547">
    <property type="entry name" value="tRNA-bd_dom"/>
</dbReference>
<evidence type="ECO:0000259" key="4">
    <source>
        <dbReference type="PROSITE" id="PS50886"/>
    </source>
</evidence>
<dbReference type="Pfam" id="PF01588">
    <property type="entry name" value="tRNA_bind"/>
    <property type="match status" value="1"/>
</dbReference>
<dbReference type="InterPro" id="IPR033714">
    <property type="entry name" value="tRNA_bind_bactPheRS"/>
</dbReference>
<accession>A0A0R2B4K9</accession>
<name>A0A0R2B4K9_9LACO</name>
<evidence type="ECO:0000256" key="2">
    <source>
        <dbReference type="ARBA" id="ARBA00022884"/>
    </source>
</evidence>
<feature type="domain" description="TRNA-binding" evidence="4">
    <location>
        <begin position="91"/>
        <end position="202"/>
    </location>
</feature>
<dbReference type="InterPro" id="IPR037154">
    <property type="entry name" value="YtpR-like_sf"/>
</dbReference>
<gene>
    <name evidence="5" type="ORF">FC48_GL000425</name>
</gene>
<organism evidence="5 6">
    <name type="scientific">Ligilactobacillus murinus DSM 20452 = NBRC 14221</name>
    <dbReference type="NCBI Taxonomy" id="1423772"/>
    <lineage>
        <taxon>Bacteria</taxon>
        <taxon>Bacillati</taxon>
        <taxon>Bacillota</taxon>
        <taxon>Bacilli</taxon>
        <taxon>Lactobacillales</taxon>
        <taxon>Lactobacillaceae</taxon>
        <taxon>Ligilactobacillus</taxon>
    </lineage>
</organism>
<protein>
    <submittedName>
        <fullName evidence="5">tRNA-binding domain-containing protein</fullName>
    </submittedName>
</protein>